<reference evidence="1 2" key="1">
    <citation type="submission" date="2014-04" db="EMBL/GenBank/DDBJ databases">
        <authorList>
            <consortium name="DOE Joint Genome Institute"/>
            <person name="Kuo A."/>
            <person name="Kohler A."/>
            <person name="Jargeat P."/>
            <person name="Nagy L.G."/>
            <person name="Floudas D."/>
            <person name="Copeland A."/>
            <person name="Barry K.W."/>
            <person name="Cichocki N."/>
            <person name="Veneault-Fourrey C."/>
            <person name="LaButti K."/>
            <person name="Lindquist E.A."/>
            <person name="Lipzen A."/>
            <person name="Lundell T."/>
            <person name="Morin E."/>
            <person name="Murat C."/>
            <person name="Sun H."/>
            <person name="Tunlid A."/>
            <person name="Henrissat B."/>
            <person name="Grigoriev I.V."/>
            <person name="Hibbett D.S."/>
            <person name="Martin F."/>
            <person name="Nordberg H.P."/>
            <person name="Cantor M.N."/>
            <person name="Hua S.X."/>
        </authorList>
    </citation>
    <scope>NUCLEOTIDE SEQUENCE [LARGE SCALE GENOMIC DNA]</scope>
    <source>
        <strain evidence="1 2">Ve08.2h10</strain>
    </source>
</reference>
<dbReference type="EMBL" id="KN824873">
    <property type="protein sequence ID" value="KIK99017.1"/>
    <property type="molecule type" value="Genomic_DNA"/>
</dbReference>
<dbReference type="InParanoid" id="A0A0D0DKL3"/>
<organism evidence="1 2">
    <name type="scientific">Paxillus rubicundulus Ve08.2h10</name>
    <dbReference type="NCBI Taxonomy" id="930991"/>
    <lineage>
        <taxon>Eukaryota</taxon>
        <taxon>Fungi</taxon>
        <taxon>Dikarya</taxon>
        <taxon>Basidiomycota</taxon>
        <taxon>Agaricomycotina</taxon>
        <taxon>Agaricomycetes</taxon>
        <taxon>Agaricomycetidae</taxon>
        <taxon>Boletales</taxon>
        <taxon>Paxilineae</taxon>
        <taxon>Paxillaceae</taxon>
        <taxon>Paxillus</taxon>
    </lineage>
</organism>
<evidence type="ECO:0000313" key="1">
    <source>
        <dbReference type="EMBL" id="KIK99017.1"/>
    </source>
</evidence>
<dbReference type="AlphaFoldDB" id="A0A0D0DKL3"/>
<accession>A0A0D0DKL3</accession>
<name>A0A0D0DKL3_9AGAM</name>
<keyword evidence="2" id="KW-1185">Reference proteome</keyword>
<protein>
    <submittedName>
        <fullName evidence="1">Uncharacterized protein</fullName>
    </submittedName>
</protein>
<evidence type="ECO:0000313" key="2">
    <source>
        <dbReference type="Proteomes" id="UP000054538"/>
    </source>
</evidence>
<proteinExistence type="predicted"/>
<dbReference type="HOGENOM" id="CLU_2606724_0_0_1"/>
<reference evidence="2" key="2">
    <citation type="submission" date="2015-01" db="EMBL/GenBank/DDBJ databases">
        <title>Evolutionary Origins and Diversification of the Mycorrhizal Mutualists.</title>
        <authorList>
            <consortium name="DOE Joint Genome Institute"/>
            <consortium name="Mycorrhizal Genomics Consortium"/>
            <person name="Kohler A."/>
            <person name="Kuo A."/>
            <person name="Nagy L.G."/>
            <person name="Floudas D."/>
            <person name="Copeland A."/>
            <person name="Barry K.W."/>
            <person name="Cichocki N."/>
            <person name="Veneault-Fourrey C."/>
            <person name="LaButti K."/>
            <person name="Lindquist E.A."/>
            <person name="Lipzen A."/>
            <person name="Lundell T."/>
            <person name="Morin E."/>
            <person name="Murat C."/>
            <person name="Riley R."/>
            <person name="Ohm R."/>
            <person name="Sun H."/>
            <person name="Tunlid A."/>
            <person name="Henrissat B."/>
            <person name="Grigoriev I.V."/>
            <person name="Hibbett D.S."/>
            <person name="Martin F."/>
        </authorList>
    </citation>
    <scope>NUCLEOTIDE SEQUENCE [LARGE SCALE GENOMIC DNA]</scope>
    <source>
        <strain evidence="2">Ve08.2h10</strain>
    </source>
</reference>
<dbReference type="Proteomes" id="UP000054538">
    <property type="component" value="Unassembled WGS sequence"/>
</dbReference>
<gene>
    <name evidence="1" type="ORF">PAXRUDRAFT_606221</name>
</gene>
<sequence length="79" mass="8521">METEAGLERLMDVPFPYGRRARLLCGSRTVCCKAQSGARSSSRNQPQSHVRLDAAIQLPSVTALVDAGNPGLRGTPLHF</sequence>